<dbReference type="RefSeq" id="WP_289378779.1">
    <property type="nucleotide sequence ID" value="NZ_JAUBOF010000027.1"/>
</dbReference>
<evidence type="ECO:0000313" key="1">
    <source>
        <dbReference type="EMBL" id="MDM7488712.1"/>
    </source>
</evidence>
<comment type="caution">
    <text evidence="1">The sequence shown here is derived from an EMBL/GenBank/DDBJ whole genome shotgun (WGS) entry which is preliminary data.</text>
</comment>
<dbReference type="Proteomes" id="UP001233164">
    <property type="component" value="Unassembled WGS sequence"/>
</dbReference>
<keyword evidence="2" id="KW-1185">Reference proteome</keyword>
<protein>
    <submittedName>
        <fullName evidence="1">Uncharacterized protein</fullName>
    </submittedName>
</protein>
<accession>A0ABT7RM65</accession>
<organism evidence="1 2">
    <name type="scientific">Rhodococcus indonesiensis</name>
    <dbReference type="NCBI Taxonomy" id="3055869"/>
    <lineage>
        <taxon>Bacteria</taxon>
        <taxon>Bacillati</taxon>
        <taxon>Actinomycetota</taxon>
        <taxon>Actinomycetes</taxon>
        <taxon>Mycobacteriales</taxon>
        <taxon>Nocardiaceae</taxon>
        <taxon>Rhodococcus</taxon>
    </lineage>
</organism>
<evidence type="ECO:0000313" key="2">
    <source>
        <dbReference type="Proteomes" id="UP001233164"/>
    </source>
</evidence>
<gene>
    <name evidence="1" type="ORF">QT969_10455</name>
</gene>
<dbReference type="EMBL" id="JAUBOF010000027">
    <property type="protein sequence ID" value="MDM7488712.1"/>
    <property type="molecule type" value="Genomic_DNA"/>
</dbReference>
<name>A0ABT7RM65_9NOCA</name>
<sequence>MKLVFNPEALYEVRRMPAVQAEVENHAARIATAAGAGYAWSSQQGQKRPQGRWRAIVYPDTWAARRDNAANNTLLRNLGGGAA</sequence>
<proteinExistence type="predicted"/>
<reference evidence="1 2" key="1">
    <citation type="submission" date="2023-06" db="EMBL/GenBank/DDBJ databases">
        <title>Rhodococcus indonesiensis sp. nov a new member of the Rhodococcus ruber lineage isolated from a sediment of neutral hot spring.</title>
        <authorList>
            <person name="Kusuma A.B."/>
            <person name="Fenylestari G."/>
            <person name="Ammar F."/>
            <person name="Nouioui I."/>
            <person name="Goodfellow M."/>
        </authorList>
    </citation>
    <scope>NUCLEOTIDE SEQUENCE [LARGE SCALE GENOMIC DNA]</scope>
    <source>
        <strain evidence="1 2">CSLK01-03</strain>
    </source>
</reference>